<protein>
    <submittedName>
        <fullName evidence="2">Phospholipase D-like domain-containing protein</fullName>
    </submittedName>
</protein>
<feature type="domain" description="Phospholipase D-like" evidence="1">
    <location>
        <begin position="45"/>
        <end position="149"/>
    </location>
</feature>
<dbReference type="InterPro" id="IPR025202">
    <property type="entry name" value="PLD-like_dom"/>
</dbReference>
<dbReference type="Pfam" id="PF13091">
    <property type="entry name" value="PLDc_2"/>
    <property type="match status" value="1"/>
</dbReference>
<evidence type="ECO:0000313" key="3">
    <source>
        <dbReference type="Proteomes" id="UP001310692"/>
    </source>
</evidence>
<comment type="caution">
    <text evidence="2">The sequence shown here is derived from an EMBL/GenBank/DDBJ whole genome shotgun (WGS) entry which is preliminary data.</text>
</comment>
<reference evidence="2 3" key="1">
    <citation type="submission" date="2024-01" db="EMBL/GenBank/DDBJ databases">
        <title>Hyphobacterium bacterium isolated from marine sediment.</title>
        <authorList>
            <person name="Zhao S."/>
        </authorList>
    </citation>
    <scope>NUCLEOTIDE SEQUENCE [LARGE SCALE GENOMIC DNA]</scope>
    <source>
        <strain evidence="2 3">Y60-23</strain>
    </source>
</reference>
<evidence type="ECO:0000259" key="1">
    <source>
        <dbReference type="Pfam" id="PF13091"/>
    </source>
</evidence>
<dbReference type="RefSeq" id="WP_330194773.1">
    <property type="nucleotide sequence ID" value="NZ_JAZDRO010000001.1"/>
</dbReference>
<dbReference type="Proteomes" id="UP001310692">
    <property type="component" value="Unassembled WGS sequence"/>
</dbReference>
<dbReference type="EMBL" id="JAZDRO010000001">
    <property type="protein sequence ID" value="MEE2565235.1"/>
    <property type="molecule type" value="Genomic_DNA"/>
</dbReference>
<keyword evidence="3" id="KW-1185">Reference proteome</keyword>
<name>A0ABU7LUK7_9PROT</name>
<proteinExistence type="predicted"/>
<organism evidence="2 3">
    <name type="scientific">Hyphobacterium marinum</name>
    <dbReference type="NCBI Taxonomy" id="3116574"/>
    <lineage>
        <taxon>Bacteria</taxon>
        <taxon>Pseudomonadati</taxon>
        <taxon>Pseudomonadota</taxon>
        <taxon>Alphaproteobacteria</taxon>
        <taxon>Maricaulales</taxon>
        <taxon>Maricaulaceae</taxon>
        <taxon>Hyphobacterium</taxon>
    </lineage>
</organism>
<dbReference type="Gene3D" id="3.30.870.10">
    <property type="entry name" value="Endonuclease Chain A"/>
    <property type="match status" value="1"/>
</dbReference>
<accession>A0ABU7LUK7</accession>
<dbReference type="SUPFAM" id="SSF56024">
    <property type="entry name" value="Phospholipase D/nuclease"/>
    <property type="match status" value="1"/>
</dbReference>
<gene>
    <name evidence="2" type="ORF">V0U35_00970</name>
</gene>
<evidence type="ECO:0000313" key="2">
    <source>
        <dbReference type="EMBL" id="MEE2565235.1"/>
    </source>
</evidence>
<sequence length="402" mass="44328">MELMSQPFTGYLGNRLIENLESDKYHTMNIAVAFAKNSGVLRLKDSFQRFRARGGKINAIVGVDLGGTSYEALTALLLYTDTLSVVHAEKAQTFHVKVYQFVGDGEGLVVVGSHNLTGGGLWTNFEASILVADHEAKAFKAVEKHFEKLGQLDKSFMPIGDQDAIEALLANNYITKEIAERVRHAKSKPKKGAQKELFGKGIPVKLPKIVATKKKKEEVSDPSPNLIFVPQGDEGDTIWFETRKMTGGSRNILDLSKKSLIEIGDPTNTAFDLGDKKFMRGGVEFFGLDPDSTHESKDITINFDGVDYAGNTIKYPDGDKANGTWRIQIKGESSSGVKITEAFRAKGEEHYLVGKVITFTKVVGDYYFMSVFPENDLEHFKSASYILARNGQTADARLLGLL</sequence>